<evidence type="ECO:0000256" key="1">
    <source>
        <dbReference type="SAM" id="Coils"/>
    </source>
</evidence>
<accession>A0A1G7PDM9</accession>
<keyword evidence="2" id="KW-0472">Membrane</keyword>
<feature type="domain" description="GGDEF" evidence="4">
    <location>
        <begin position="335"/>
        <end position="468"/>
    </location>
</feature>
<dbReference type="InterPro" id="IPR000160">
    <property type="entry name" value="GGDEF_dom"/>
</dbReference>
<feature type="transmembrane region" description="Helical" evidence="2">
    <location>
        <begin position="88"/>
        <end position="108"/>
    </location>
</feature>
<dbReference type="Proteomes" id="UP000182427">
    <property type="component" value="Chromosome I"/>
</dbReference>
<evidence type="ECO:0000256" key="2">
    <source>
        <dbReference type="SAM" id="Phobius"/>
    </source>
</evidence>
<dbReference type="OrthoDB" id="101222at2"/>
<dbReference type="InterPro" id="IPR043128">
    <property type="entry name" value="Rev_trsase/Diguanyl_cyclase"/>
</dbReference>
<feature type="domain" description="EAL" evidence="3">
    <location>
        <begin position="477"/>
        <end position="731"/>
    </location>
</feature>
<name>A0A1G7PDM9_9BACT</name>
<evidence type="ECO:0000313" key="6">
    <source>
        <dbReference type="Proteomes" id="UP000182427"/>
    </source>
</evidence>
<dbReference type="SMART" id="SM00267">
    <property type="entry name" value="GGDEF"/>
    <property type="match status" value="1"/>
</dbReference>
<evidence type="ECO:0000313" key="5">
    <source>
        <dbReference type="EMBL" id="SDF83739.1"/>
    </source>
</evidence>
<keyword evidence="6" id="KW-1185">Reference proteome</keyword>
<dbReference type="PROSITE" id="PS50887">
    <property type="entry name" value="GGDEF"/>
    <property type="match status" value="1"/>
</dbReference>
<protein>
    <submittedName>
        <fullName evidence="5">Diguanylate cyclase (GGDEF) domain-containing protein</fullName>
    </submittedName>
</protein>
<dbReference type="InterPro" id="IPR029787">
    <property type="entry name" value="Nucleotide_cyclase"/>
</dbReference>
<feature type="coiled-coil region" evidence="1">
    <location>
        <begin position="264"/>
        <end position="299"/>
    </location>
</feature>
<dbReference type="PANTHER" id="PTHR44757:SF2">
    <property type="entry name" value="BIOFILM ARCHITECTURE MAINTENANCE PROTEIN MBAA"/>
    <property type="match status" value="1"/>
</dbReference>
<dbReference type="PANTHER" id="PTHR44757">
    <property type="entry name" value="DIGUANYLATE CYCLASE DGCP"/>
    <property type="match status" value="1"/>
</dbReference>
<dbReference type="InterPro" id="IPR035919">
    <property type="entry name" value="EAL_sf"/>
</dbReference>
<feature type="transmembrane region" description="Helical" evidence="2">
    <location>
        <begin position="20"/>
        <end position="39"/>
    </location>
</feature>
<dbReference type="SMART" id="SM00052">
    <property type="entry name" value="EAL"/>
    <property type="match status" value="1"/>
</dbReference>
<feature type="transmembrane region" description="Helical" evidence="2">
    <location>
        <begin position="183"/>
        <end position="204"/>
    </location>
</feature>
<feature type="transmembrane region" description="Helical" evidence="2">
    <location>
        <begin position="120"/>
        <end position="138"/>
    </location>
</feature>
<keyword evidence="1" id="KW-0175">Coiled coil</keyword>
<dbReference type="Pfam" id="PF00563">
    <property type="entry name" value="EAL"/>
    <property type="match status" value="1"/>
</dbReference>
<feature type="transmembrane region" description="Helical" evidence="2">
    <location>
        <begin position="150"/>
        <end position="171"/>
    </location>
</feature>
<dbReference type="SUPFAM" id="SSF141868">
    <property type="entry name" value="EAL domain-like"/>
    <property type="match status" value="1"/>
</dbReference>
<dbReference type="EMBL" id="LT629690">
    <property type="protein sequence ID" value="SDF83739.1"/>
    <property type="molecule type" value="Genomic_DNA"/>
</dbReference>
<dbReference type="Gene3D" id="3.30.70.270">
    <property type="match status" value="1"/>
</dbReference>
<proteinExistence type="predicted"/>
<organism evidence="5 6">
    <name type="scientific">Terriglobus roseus</name>
    <dbReference type="NCBI Taxonomy" id="392734"/>
    <lineage>
        <taxon>Bacteria</taxon>
        <taxon>Pseudomonadati</taxon>
        <taxon>Acidobacteriota</taxon>
        <taxon>Terriglobia</taxon>
        <taxon>Terriglobales</taxon>
        <taxon>Acidobacteriaceae</taxon>
        <taxon>Terriglobus</taxon>
    </lineage>
</organism>
<feature type="transmembrane region" description="Helical" evidence="2">
    <location>
        <begin position="224"/>
        <end position="250"/>
    </location>
</feature>
<dbReference type="Gene3D" id="3.20.20.450">
    <property type="entry name" value="EAL domain"/>
    <property type="match status" value="1"/>
</dbReference>
<feature type="transmembrane region" description="Helical" evidence="2">
    <location>
        <begin position="51"/>
        <end position="76"/>
    </location>
</feature>
<keyword evidence="2" id="KW-0812">Transmembrane</keyword>
<dbReference type="PROSITE" id="PS50883">
    <property type="entry name" value="EAL"/>
    <property type="match status" value="1"/>
</dbReference>
<dbReference type="CDD" id="cd01948">
    <property type="entry name" value="EAL"/>
    <property type="match status" value="1"/>
</dbReference>
<dbReference type="Pfam" id="PF00990">
    <property type="entry name" value="GGDEF"/>
    <property type="match status" value="1"/>
</dbReference>
<keyword evidence="2" id="KW-1133">Transmembrane helix</keyword>
<dbReference type="InterPro" id="IPR001633">
    <property type="entry name" value="EAL_dom"/>
</dbReference>
<dbReference type="CDD" id="cd01949">
    <property type="entry name" value="GGDEF"/>
    <property type="match status" value="1"/>
</dbReference>
<dbReference type="NCBIfam" id="TIGR00254">
    <property type="entry name" value="GGDEF"/>
    <property type="match status" value="1"/>
</dbReference>
<dbReference type="InterPro" id="IPR052155">
    <property type="entry name" value="Biofilm_reg_signaling"/>
</dbReference>
<dbReference type="SUPFAM" id="SSF55073">
    <property type="entry name" value="Nucleotide cyclase"/>
    <property type="match status" value="1"/>
</dbReference>
<gene>
    <name evidence="5" type="ORF">SAMN05444167_3452</name>
</gene>
<reference evidence="5 6" key="1">
    <citation type="submission" date="2016-10" db="EMBL/GenBank/DDBJ databases">
        <authorList>
            <person name="de Groot N.N."/>
        </authorList>
    </citation>
    <scope>NUCLEOTIDE SEQUENCE [LARGE SCALE GENOMIC DNA]</scope>
    <source>
        <strain evidence="5 6">GAS232</strain>
    </source>
</reference>
<sequence>MYPAFEIQGLQLTMAHQPQGVAAGFLLMLLTMFSAFRFAEALTSVDERRRNLWTIGAAIIAGYGRFSVQLCFLSLFQVPQSTSFDLSLFALALLVTVLGRTIAFRSVIRENIRMRMLLPSSLLEASTILFSQQLLLVASHVRYPSRPMSVAATFFLAIALCFLSQIIVASLLRRTASRRGTRFAYPIISVMSSALVTYLIWTWAKHAPPPQHIVLDTASMQLQSSPFIVPIAIGIAVLILCGTDAGLFLYSRSVRWSRGLAEAEQEKEIAKALAEQRAMRMQNEALLEEIRERKRAEAKLAAFAFSDPVTGLNNRSYLNDRLRTLLQKKVARGYSYHALLYIDLDNFKSANDMLGHAQGDSLLKEVATRLRTLATNDDVPVRIGGDEFAMLVNCASDAECAMRFARQVLTILERPFEFAGNSLHLSASVGLCTIDSSYTDPDSVLRDADLAMYCSKREGGARVTVFAQEMYSNMLRAIEDRKELKRAIAEEEFVLWYQPLVDMKDGSIYGSEALIRWQHPVRGLLGPYTFIRLAEETGHIIEIGNWVLRKACSDFHKFQEKSSRPLLLSLNVSSKQLELPGYFDLLTRTLQETGMPPDHLQLEITESILMSEPALMGPLLQRIRALGIKIAFDDFGTGYSSLSYIQKFPVDTLKIDQSFVRSVVDSSVNGKIIQFIMGMSEALGMSVSVEGVETEFEATTLLGFGCRIAQGFLYSRPVERETFFGLLKRKSLIPSEVIRIPAA</sequence>
<evidence type="ECO:0000259" key="4">
    <source>
        <dbReference type="PROSITE" id="PS50887"/>
    </source>
</evidence>
<dbReference type="RefSeq" id="WP_083346243.1">
    <property type="nucleotide sequence ID" value="NZ_LT629690.1"/>
</dbReference>
<evidence type="ECO:0000259" key="3">
    <source>
        <dbReference type="PROSITE" id="PS50883"/>
    </source>
</evidence>
<dbReference type="AlphaFoldDB" id="A0A1G7PDM9"/>